<comment type="similarity">
    <text evidence="1">Belongs to the UPF0065 (bug) family.</text>
</comment>
<proteinExistence type="inferred from homology"/>
<dbReference type="Pfam" id="PF03401">
    <property type="entry name" value="TctC"/>
    <property type="match status" value="1"/>
</dbReference>
<evidence type="ECO:0000313" key="4">
    <source>
        <dbReference type="Proteomes" id="UP000282957"/>
    </source>
</evidence>
<dbReference type="PIRSF" id="PIRSF017082">
    <property type="entry name" value="YflP"/>
    <property type="match status" value="1"/>
</dbReference>
<protein>
    <submittedName>
        <fullName evidence="3">Tripartite tricarboxylate transporter substrate binding protein</fullName>
    </submittedName>
</protein>
<dbReference type="InterPro" id="IPR005064">
    <property type="entry name" value="BUG"/>
</dbReference>
<evidence type="ECO:0000313" key="3">
    <source>
        <dbReference type="EMBL" id="RVT91985.1"/>
    </source>
</evidence>
<keyword evidence="4" id="KW-1185">Reference proteome</keyword>
<dbReference type="Gene3D" id="3.40.190.150">
    <property type="entry name" value="Bordetella uptake gene, domain 1"/>
    <property type="match status" value="1"/>
</dbReference>
<dbReference type="PROSITE" id="PS51318">
    <property type="entry name" value="TAT"/>
    <property type="match status" value="1"/>
</dbReference>
<evidence type="ECO:0000256" key="2">
    <source>
        <dbReference type="SAM" id="SignalP"/>
    </source>
</evidence>
<feature type="chain" id="PRO_5019291823" evidence="2">
    <location>
        <begin position="28"/>
        <end position="327"/>
    </location>
</feature>
<dbReference type="Proteomes" id="UP000282957">
    <property type="component" value="Unassembled WGS sequence"/>
</dbReference>
<dbReference type="PANTHER" id="PTHR42928">
    <property type="entry name" value="TRICARBOXYLATE-BINDING PROTEIN"/>
    <property type="match status" value="1"/>
</dbReference>
<reference evidence="3 4" key="1">
    <citation type="submission" date="2019-01" db="EMBL/GenBank/DDBJ databases">
        <authorList>
            <person name="Chen W.-M."/>
        </authorList>
    </citation>
    <scope>NUCLEOTIDE SEQUENCE [LARGE SCALE GENOMIC DNA]</scope>
    <source>
        <strain evidence="3 4">CCP-6</strain>
    </source>
</reference>
<dbReference type="EMBL" id="SACL01000008">
    <property type="protein sequence ID" value="RVT91985.1"/>
    <property type="molecule type" value="Genomic_DNA"/>
</dbReference>
<dbReference type="InterPro" id="IPR042100">
    <property type="entry name" value="Bug_dom1"/>
</dbReference>
<comment type="caution">
    <text evidence="3">The sequence shown here is derived from an EMBL/GenBank/DDBJ whole genome shotgun (WGS) entry which is preliminary data.</text>
</comment>
<dbReference type="AlphaFoldDB" id="A0A437M355"/>
<sequence>MHSPLSRRAFLGTGLSLPALAPGAAMAQAYPDRSLRLIVPFTPGGTVDLVGRLVGNKLSQNIGQPIVIENRGGAGGGIGSVATARSAPDGYTFMVGSTSTVSILPQINSQAGYDPERDFTALSQAAYVPHVLVINTDIPARNLTELVAWAKQDGRGLAMGSSIGTPHHLAAELLHQSTGVEVIHVPFRGGGETHAALVSGTIQASFVELSVAAPHMASGRLRAVAIASRERVPSQPDLPTIIEQGYPNFEITSWFGFFLPKATPAGISARLGEEVIKATRDPEVTERLTTVGATVVASRPPEFEQFIQRERAKWAVAIRALNITDRS</sequence>
<feature type="signal peptide" evidence="2">
    <location>
        <begin position="1"/>
        <end position="27"/>
    </location>
</feature>
<dbReference type="CDD" id="cd07012">
    <property type="entry name" value="PBP2_Bug_TTT"/>
    <property type="match status" value="1"/>
</dbReference>
<organism evidence="3 4">
    <name type="scientific">Rhodovarius crocodyli</name>
    <dbReference type="NCBI Taxonomy" id="1979269"/>
    <lineage>
        <taxon>Bacteria</taxon>
        <taxon>Pseudomonadati</taxon>
        <taxon>Pseudomonadota</taxon>
        <taxon>Alphaproteobacteria</taxon>
        <taxon>Acetobacterales</taxon>
        <taxon>Roseomonadaceae</taxon>
        <taxon>Rhodovarius</taxon>
    </lineage>
</organism>
<accession>A0A437M355</accession>
<dbReference type="SUPFAM" id="SSF53850">
    <property type="entry name" value="Periplasmic binding protein-like II"/>
    <property type="match status" value="1"/>
</dbReference>
<dbReference type="Gene3D" id="3.40.190.10">
    <property type="entry name" value="Periplasmic binding protein-like II"/>
    <property type="match status" value="1"/>
</dbReference>
<keyword evidence="2" id="KW-0732">Signal</keyword>
<evidence type="ECO:0000256" key="1">
    <source>
        <dbReference type="ARBA" id="ARBA00006987"/>
    </source>
</evidence>
<dbReference type="RefSeq" id="WP_127789314.1">
    <property type="nucleotide sequence ID" value="NZ_SACL01000008.1"/>
</dbReference>
<gene>
    <name evidence="3" type="ORF">EOD42_19790</name>
</gene>
<name>A0A437M355_9PROT</name>
<dbReference type="OrthoDB" id="9780943at2"/>
<dbReference type="PANTHER" id="PTHR42928:SF5">
    <property type="entry name" value="BLR1237 PROTEIN"/>
    <property type="match status" value="1"/>
</dbReference>
<dbReference type="InterPro" id="IPR006311">
    <property type="entry name" value="TAT_signal"/>
</dbReference>